<name>A0A067QH94_ZOONE</name>
<gene>
    <name evidence="1" type="ORF">L798_02246</name>
</gene>
<keyword evidence="2" id="KW-1185">Reference proteome</keyword>
<dbReference type="AlphaFoldDB" id="A0A067QH94"/>
<protein>
    <submittedName>
        <fullName evidence="1">Uncharacterized protein</fullName>
    </submittedName>
</protein>
<dbReference type="eggNOG" id="ENOG502SX9P">
    <property type="taxonomic scope" value="Eukaryota"/>
</dbReference>
<evidence type="ECO:0000313" key="2">
    <source>
        <dbReference type="Proteomes" id="UP000027135"/>
    </source>
</evidence>
<proteinExistence type="predicted"/>
<reference evidence="1 2" key="1">
    <citation type="journal article" date="2014" name="Nat. Commun.">
        <title>Molecular traces of alternative social organization in a termite genome.</title>
        <authorList>
            <person name="Terrapon N."/>
            <person name="Li C."/>
            <person name="Robertson H.M."/>
            <person name="Ji L."/>
            <person name="Meng X."/>
            <person name="Booth W."/>
            <person name="Chen Z."/>
            <person name="Childers C.P."/>
            <person name="Glastad K.M."/>
            <person name="Gokhale K."/>
            <person name="Gowin J."/>
            <person name="Gronenberg W."/>
            <person name="Hermansen R.A."/>
            <person name="Hu H."/>
            <person name="Hunt B.G."/>
            <person name="Huylmans A.K."/>
            <person name="Khalil S.M."/>
            <person name="Mitchell R.D."/>
            <person name="Munoz-Torres M.C."/>
            <person name="Mustard J.A."/>
            <person name="Pan H."/>
            <person name="Reese J.T."/>
            <person name="Scharf M.E."/>
            <person name="Sun F."/>
            <person name="Vogel H."/>
            <person name="Xiao J."/>
            <person name="Yang W."/>
            <person name="Yang Z."/>
            <person name="Yang Z."/>
            <person name="Zhou J."/>
            <person name="Zhu J."/>
            <person name="Brent C.S."/>
            <person name="Elsik C.G."/>
            <person name="Goodisman M.A."/>
            <person name="Liberles D.A."/>
            <person name="Roe R.M."/>
            <person name="Vargo E.L."/>
            <person name="Vilcinskas A."/>
            <person name="Wang J."/>
            <person name="Bornberg-Bauer E."/>
            <person name="Korb J."/>
            <person name="Zhang G."/>
            <person name="Liebig J."/>
        </authorList>
    </citation>
    <scope>NUCLEOTIDE SEQUENCE [LARGE SCALE GENOMIC DNA]</scope>
    <source>
        <tissue evidence="1">Whole organism</tissue>
    </source>
</reference>
<dbReference type="InParanoid" id="A0A067QH94"/>
<dbReference type="OMA" id="TEYYPEY"/>
<dbReference type="Gene3D" id="3.90.228.10">
    <property type="match status" value="1"/>
</dbReference>
<evidence type="ECO:0000313" key="1">
    <source>
        <dbReference type="EMBL" id="KDR07857.1"/>
    </source>
</evidence>
<accession>A0A067QH94</accession>
<dbReference type="EMBL" id="KK853400">
    <property type="protein sequence ID" value="KDR07857.1"/>
    <property type="molecule type" value="Genomic_DNA"/>
</dbReference>
<sequence length="171" mass="20593">MLNEVLRYHKPDTWDSVSYGQQRYRKVQVFGEEYDKIAGKFTPELRTHVQMIYRVQNPYLYGRYKLKVEQLQLKGQVYEETYYHPIYEDDMNVVMEYNCDFRRYTHASNVQHDGKRPRFYKSAEMAERNFTSSNKALVVVKVVSTDISSSSHCYKAWDTEYYPEYIVVFTH</sequence>
<dbReference type="Proteomes" id="UP000027135">
    <property type="component" value="Unassembled WGS sequence"/>
</dbReference>
<organism evidence="1 2">
    <name type="scientific">Zootermopsis nevadensis</name>
    <name type="common">Dampwood termite</name>
    <dbReference type="NCBI Taxonomy" id="136037"/>
    <lineage>
        <taxon>Eukaryota</taxon>
        <taxon>Metazoa</taxon>
        <taxon>Ecdysozoa</taxon>
        <taxon>Arthropoda</taxon>
        <taxon>Hexapoda</taxon>
        <taxon>Insecta</taxon>
        <taxon>Pterygota</taxon>
        <taxon>Neoptera</taxon>
        <taxon>Polyneoptera</taxon>
        <taxon>Dictyoptera</taxon>
        <taxon>Blattodea</taxon>
        <taxon>Blattoidea</taxon>
        <taxon>Termitoidae</taxon>
        <taxon>Termopsidae</taxon>
        <taxon>Zootermopsis</taxon>
    </lineage>
</organism>